<dbReference type="EMBL" id="JAKNSF020000012">
    <property type="protein sequence ID" value="KAK7735810.1"/>
    <property type="molecule type" value="Genomic_DNA"/>
</dbReference>
<keyword evidence="4" id="KW-1185">Reference proteome</keyword>
<dbReference type="InterPro" id="IPR011009">
    <property type="entry name" value="Kinase-like_dom_sf"/>
</dbReference>
<dbReference type="SMART" id="SM00220">
    <property type="entry name" value="S_TKc"/>
    <property type="match status" value="1"/>
</dbReference>
<comment type="caution">
    <text evidence="3">The sequence shown here is derived from an EMBL/GenBank/DDBJ whole genome shotgun (WGS) entry which is preliminary data.</text>
</comment>
<evidence type="ECO:0000313" key="4">
    <source>
        <dbReference type="Proteomes" id="UP001430848"/>
    </source>
</evidence>
<feature type="compositionally biased region" description="Basic and acidic residues" evidence="1">
    <location>
        <begin position="472"/>
        <end position="489"/>
    </location>
</feature>
<feature type="region of interest" description="Disordered" evidence="1">
    <location>
        <begin position="1"/>
        <end position="47"/>
    </location>
</feature>
<feature type="compositionally biased region" description="Acidic residues" evidence="1">
    <location>
        <begin position="26"/>
        <end position="40"/>
    </location>
</feature>
<sequence>MSAQNSYHDTPGSTIPRISIDGQSDYGDESTEGSDTDATWDDTPISSETDEALGLEDRIWRRSVKHANGGTSSFWPPGVLKRIITRQAVTNEILRAFPNYSRKEGEGIAERVWEDKSGKCVKIFIILVLLDEVKVLVEHILECRQGEVNALKRFSGKVHPHLITLLATFTQEGYYYLIFPWAECDLDRYWEDNPKPDPGDVGLVQWLSKQCLKIMEAVDVIHNPSHLTSEKRYGRHGDIKAENILWYKSRPDDPDDRGILVISDLGLTAINSDKSRSMQPNTGLKMTPSYRPPECDMKDGKISRSFDIWTLGCLYLELVCWLLRGNEGKVNFDQARTTPFIFGTRTNIYFDIEERKQTAPGKFVFKVKDVVSKTISELHDEPYCSKWVHDLLDLVENDMLVVLSTTHTRKTAKTLLDKLRDMDEKVQSSSQYSTGRAPQNRTPYWRPQVGTTAELNEAAHQNVVDHGVGTHQSDERQLEQSEDLARLDY</sequence>
<name>A0ABR1PG63_DIAER</name>
<feature type="domain" description="Protein kinase" evidence="2">
    <location>
        <begin position="98"/>
        <end position="392"/>
    </location>
</feature>
<gene>
    <name evidence="3" type="ORF">SLS63_003770</name>
</gene>
<reference evidence="3 4" key="1">
    <citation type="submission" date="2024-02" db="EMBL/GenBank/DDBJ databases">
        <title>De novo assembly and annotation of 12 fungi associated with fruit tree decline syndrome in Ontario, Canada.</title>
        <authorList>
            <person name="Sulman M."/>
            <person name="Ellouze W."/>
            <person name="Ilyukhin E."/>
        </authorList>
    </citation>
    <scope>NUCLEOTIDE SEQUENCE [LARGE SCALE GENOMIC DNA]</scope>
    <source>
        <strain evidence="3 4">M169</strain>
    </source>
</reference>
<dbReference type="Gene3D" id="1.10.510.10">
    <property type="entry name" value="Transferase(Phosphotransferase) domain 1"/>
    <property type="match status" value="1"/>
</dbReference>
<feature type="compositionally biased region" description="Polar residues" evidence="1">
    <location>
        <begin position="1"/>
        <end position="13"/>
    </location>
</feature>
<evidence type="ECO:0000313" key="3">
    <source>
        <dbReference type="EMBL" id="KAK7735810.1"/>
    </source>
</evidence>
<dbReference type="Pfam" id="PF00069">
    <property type="entry name" value="Pkinase"/>
    <property type="match status" value="1"/>
</dbReference>
<dbReference type="CDD" id="cd00180">
    <property type="entry name" value="PKc"/>
    <property type="match status" value="1"/>
</dbReference>
<dbReference type="PROSITE" id="PS50011">
    <property type="entry name" value="PROTEIN_KINASE_DOM"/>
    <property type="match status" value="1"/>
</dbReference>
<organism evidence="3 4">
    <name type="scientific">Diaporthe eres</name>
    <name type="common">Phomopsis oblonga</name>
    <dbReference type="NCBI Taxonomy" id="83184"/>
    <lineage>
        <taxon>Eukaryota</taxon>
        <taxon>Fungi</taxon>
        <taxon>Dikarya</taxon>
        <taxon>Ascomycota</taxon>
        <taxon>Pezizomycotina</taxon>
        <taxon>Sordariomycetes</taxon>
        <taxon>Sordariomycetidae</taxon>
        <taxon>Diaporthales</taxon>
        <taxon>Diaporthaceae</taxon>
        <taxon>Diaporthe</taxon>
        <taxon>Diaporthe eres species complex</taxon>
    </lineage>
</organism>
<feature type="region of interest" description="Disordered" evidence="1">
    <location>
        <begin position="426"/>
        <end position="446"/>
    </location>
</feature>
<dbReference type="PANTHER" id="PTHR24359:SF37">
    <property type="entry name" value="PROTEIN KINASE DOMAIN-CONTAINING PROTEIN"/>
    <property type="match status" value="1"/>
</dbReference>
<feature type="region of interest" description="Disordered" evidence="1">
    <location>
        <begin position="467"/>
        <end position="489"/>
    </location>
</feature>
<evidence type="ECO:0000256" key="1">
    <source>
        <dbReference type="SAM" id="MobiDB-lite"/>
    </source>
</evidence>
<feature type="compositionally biased region" description="Polar residues" evidence="1">
    <location>
        <begin position="427"/>
        <end position="442"/>
    </location>
</feature>
<dbReference type="InterPro" id="IPR000719">
    <property type="entry name" value="Prot_kinase_dom"/>
</dbReference>
<accession>A0ABR1PG63</accession>
<evidence type="ECO:0000259" key="2">
    <source>
        <dbReference type="PROSITE" id="PS50011"/>
    </source>
</evidence>
<proteinExistence type="predicted"/>
<dbReference type="Proteomes" id="UP001430848">
    <property type="component" value="Unassembled WGS sequence"/>
</dbReference>
<dbReference type="PANTHER" id="PTHR24359">
    <property type="entry name" value="SERINE/THREONINE-PROTEIN KINASE SBK1"/>
    <property type="match status" value="1"/>
</dbReference>
<protein>
    <recommendedName>
        <fullName evidence="2">Protein kinase domain-containing protein</fullName>
    </recommendedName>
</protein>
<dbReference type="SUPFAM" id="SSF56112">
    <property type="entry name" value="Protein kinase-like (PK-like)"/>
    <property type="match status" value="1"/>
</dbReference>